<dbReference type="Proteomes" id="UP001279734">
    <property type="component" value="Unassembled WGS sequence"/>
</dbReference>
<protein>
    <submittedName>
        <fullName evidence="1">Uncharacterized protein</fullName>
    </submittedName>
</protein>
<keyword evidence="2" id="KW-1185">Reference proteome</keyword>
<reference evidence="1" key="1">
    <citation type="submission" date="2023-05" db="EMBL/GenBank/DDBJ databases">
        <title>Nepenthes gracilis genome sequencing.</title>
        <authorList>
            <person name="Fukushima K."/>
        </authorList>
    </citation>
    <scope>NUCLEOTIDE SEQUENCE</scope>
    <source>
        <strain evidence="1">SING2019-196</strain>
    </source>
</reference>
<dbReference type="EMBL" id="BSYO01000005">
    <property type="protein sequence ID" value="GMH04178.1"/>
    <property type="molecule type" value="Genomic_DNA"/>
</dbReference>
<proteinExistence type="predicted"/>
<sequence>MIGKQNSAGRLSQSVGRIHLTRFCGRCMEGNGKVDDGLLEVLFQVFGGDFVNICFIEKLFNICNAYELYTCGKNIL</sequence>
<dbReference type="AlphaFoldDB" id="A0AAD3S4C4"/>
<organism evidence="1 2">
    <name type="scientific">Nepenthes gracilis</name>
    <name type="common">Slender pitcher plant</name>
    <dbReference type="NCBI Taxonomy" id="150966"/>
    <lineage>
        <taxon>Eukaryota</taxon>
        <taxon>Viridiplantae</taxon>
        <taxon>Streptophyta</taxon>
        <taxon>Embryophyta</taxon>
        <taxon>Tracheophyta</taxon>
        <taxon>Spermatophyta</taxon>
        <taxon>Magnoliopsida</taxon>
        <taxon>eudicotyledons</taxon>
        <taxon>Gunneridae</taxon>
        <taxon>Pentapetalae</taxon>
        <taxon>Caryophyllales</taxon>
        <taxon>Nepenthaceae</taxon>
        <taxon>Nepenthes</taxon>
    </lineage>
</organism>
<comment type="caution">
    <text evidence="1">The sequence shown here is derived from an EMBL/GenBank/DDBJ whole genome shotgun (WGS) entry which is preliminary data.</text>
</comment>
<accession>A0AAD3S4C4</accession>
<evidence type="ECO:0000313" key="2">
    <source>
        <dbReference type="Proteomes" id="UP001279734"/>
    </source>
</evidence>
<name>A0AAD3S4C4_NEPGR</name>
<gene>
    <name evidence="1" type="ORF">Nepgr_006017</name>
</gene>
<evidence type="ECO:0000313" key="1">
    <source>
        <dbReference type="EMBL" id="GMH04178.1"/>
    </source>
</evidence>